<feature type="compositionally biased region" description="Gly residues" evidence="1">
    <location>
        <begin position="122"/>
        <end position="142"/>
    </location>
</feature>
<keyword evidence="2" id="KW-0732">Signal</keyword>
<protein>
    <submittedName>
        <fullName evidence="3">F0F1-type ATP synthase membrane subunit c/vacuolar-type H+-ATPase subunit K</fullName>
    </submittedName>
</protein>
<proteinExistence type="predicted"/>
<organism evidence="3 4">
    <name type="scientific">Paractinoplanes abujensis</name>
    <dbReference type="NCBI Taxonomy" id="882441"/>
    <lineage>
        <taxon>Bacteria</taxon>
        <taxon>Bacillati</taxon>
        <taxon>Actinomycetota</taxon>
        <taxon>Actinomycetes</taxon>
        <taxon>Micromonosporales</taxon>
        <taxon>Micromonosporaceae</taxon>
        <taxon>Paractinoplanes</taxon>
    </lineage>
</organism>
<keyword evidence="4" id="KW-1185">Reference proteome</keyword>
<reference evidence="3 4" key="1">
    <citation type="submission" date="2020-08" db="EMBL/GenBank/DDBJ databases">
        <title>Sequencing the genomes of 1000 actinobacteria strains.</title>
        <authorList>
            <person name="Klenk H.-P."/>
        </authorList>
    </citation>
    <scope>NUCLEOTIDE SEQUENCE [LARGE SCALE GENOMIC DNA]</scope>
    <source>
        <strain evidence="3 4">DSM 45518</strain>
    </source>
</reference>
<sequence>MNKVTRMLAMTGLAVGVGLTMGAGAASAAPAAPAASGQAAQVQAKAPKFKTKERVVGYYRTKQACERVGKIGEFRKKWDDFDCDRVQRGPKRGWVALEAQWYVRGHGHGPWGQPQGPKGHGHGPQGPGHGHGHGPQGPGHGHQGPKGHR</sequence>
<accession>A0A7W7CSU8</accession>
<evidence type="ECO:0000313" key="4">
    <source>
        <dbReference type="Proteomes" id="UP000542742"/>
    </source>
</evidence>
<evidence type="ECO:0000256" key="1">
    <source>
        <dbReference type="SAM" id="MobiDB-lite"/>
    </source>
</evidence>
<comment type="caution">
    <text evidence="3">The sequence shown here is derived from an EMBL/GenBank/DDBJ whole genome shotgun (WGS) entry which is preliminary data.</text>
</comment>
<dbReference type="EMBL" id="JACHMF010000001">
    <property type="protein sequence ID" value="MBB4694048.1"/>
    <property type="molecule type" value="Genomic_DNA"/>
</dbReference>
<feature type="region of interest" description="Disordered" evidence="1">
    <location>
        <begin position="105"/>
        <end position="149"/>
    </location>
</feature>
<evidence type="ECO:0000313" key="3">
    <source>
        <dbReference type="EMBL" id="MBB4694048.1"/>
    </source>
</evidence>
<dbReference type="AlphaFoldDB" id="A0A7W7CSU8"/>
<name>A0A7W7CSU8_9ACTN</name>
<dbReference type="InterPro" id="IPR006311">
    <property type="entry name" value="TAT_signal"/>
</dbReference>
<feature type="signal peptide" evidence="2">
    <location>
        <begin position="1"/>
        <end position="28"/>
    </location>
</feature>
<evidence type="ECO:0000256" key="2">
    <source>
        <dbReference type="SAM" id="SignalP"/>
    </source>
</evidence>
<dbReference type="PROSITE" id="PS51318">
    <property type="entry name" value="TAT"/>
    <property type="match status" value="1"/>
</dbReference>
<dbReference type="RefSeq" id="WP_184952597.1">
    <property type="nucleotide sequence ID" value="NZ_BOMC01000052.1"/>
</dbReference>
<gene>
    <name evidence="3" type="ORF">BKA14_004196</name>
</gene>
<dbReference type="Proteomes" id="UP000542742">
    <property type="component" value="Unassembled WGS sequence"/>
</dbReference>
<feature type="chain" id="PRO_5031550870" evidence="2">
    <location>
        <begin position="29"/>
        <end position="149"/>
    </location>
</feature>